<accession>A0A3M7RQA1</accession>
<dbReference type="SMART" id="SM00320">
    <property type="entry name" value="WD40"/>
    <property type="match status" value="6"/>
</dbReference>
<dbReference type="Gene3D" id="1.25.40.10">
    <property type="entry name" value="Tetratricopeptide repeat domain"/>
    <property type="match status" value="1"/>
</dbReference>
<feature type="repeat" description="WD" evidence="3">
    <location>
        <begin position="607"/>
        <end position="639"/>
    </location>
</feature>
<protein>
    <submittedName>
        <fullName evidence="6">WD and tetratricopeptide repeats 1 isoform X1</fullName>
    </submittedName>
</protein>
<dbReference type="InterPro" id="IPR011990">
    <property type="entry name" value="TPR-like_helical_dom_sf"/>
</dbReference>
<dbReference type="PROSITE" id="PS50294">
    <property type="entry name" value="WD_REPEATS_REGION"/>
    <property type="match status" value="1"/>
</dbReference>
<evidence type="ECO:0000256" key="2">
    <source>
        <dbReference type="ARBA" id="ARBA00022737"/>
    </source>
</evidence>
<dbReference type="PROSITE" id="PS50082">
    <property type="entry name" value="WD_REPEATS_2"/>
    <property type="match status" value="2"/>
</dbReference>
<dbReference type="SMART" id="SM00028">
    <property type="entry name" value="TPR"/>
    <property type="match status" value="3"/>
</dbReference>
<dbReference type="InterPro" id="IPR036322">
    <property type="entry name" value="WD40_repeat_dom_sf"/>
</dbReference>
<sequence length="702" mass="80637">MFDQNLIQDLHHWELDSYYFKKFHSRTVFSRWFVKHLNYHSELKGHEGCVNCLEWNQAGTILASGSDDLRIILWDPFRRKQLQKIETKHRGNIFGVKFLPGTNDTFMASAAADRDIYVYDVNKNLTINEIHSHQNRVKQIETAQDMPFLFWSCGEDGHVLQHDIRCKPAEASSILLNYSSTGLVDVKNSEAKCLAINQARSEYLAVGLGDPFARIYDRRMLELRSISHRDSQSTSSSGNTRKTLFEYKLLDYIDPTKIPLTHYVPGHLPKRIDEYRRRMKTLSITFLSFNPNGTELLANLGGEQLYLFNLFDESSKPAKYDSYRTLFDESDLVEILPESKSSSSETIPDSDSQKINNKKKFKLSPKAEALKLKANASFEEQNYVEAIEYYNQAILLAENSPILYGNRAATLMKRNWDGDVYAAMRDCYTALIMDKTHLKSHFRLAKCLNDLKWHQEARECLEFFSTRFPDYAKSQACENLIKDIDKALKGSKNKETTEEEDNSDTEWTTMSESESENLDLSKKPKLNEEESDFSESLSANNDKILKKIYLQKKMNAVDFSSRFCGHCNVATDIKEANFIGENFIAAGSDDGSFFIWDKKTTNIVKVLHGDESIVNCVQPHPYSCYIATSGIDSEIRLWSPNFDEALTDEEDRVVTDVKSAVLNNQVKMNSHPFEYLFLNLTQNSNWNNEESGGHQNVECRQS</sequence>
<dbReference type="SUPFAM" id="SSF50978">
    <property type="entry name" value="WD40 repeat-like"/>
    <property type="match status" value="1"/>
</dbReference>
<dbReference type="OrthoDB" id="4869960at2759"/>
<dbReference type="GO" id="GO:0080008">
    <property type="term" value="C:Cul4-RING E3 ubiquitin ligase complex"/>
    <property type="evidence" value="ECO:0007669"/>
    <property type="project" value="TreeGrafter"/>
</dbReference>
<feature type="repeat" description="TPR" evidence="4">
    <location>
        <begin position="367"/>
        <end position="400"/>
    </location>
</feature>
<evidence type="ECO:0000256" key="5">
    <source>
        <dbReference type="SAM" id="MobiDB-lite"/>
    </source>
</evidence>
<dbReference type="PANTHER" id="PTHR15574">
    <property type="entry name" value="WD REPEAT DOMAIN-CONTAINING FAMILY"/>
    <property type="match status" value="1"/>
</dbReference>
<evidence type="ECO:0000313" key="6">
    <source>
        <dbReference type="EMBL" id="RNA25712.1"/>
    </source>
</evidence>
<keyword evidence="1 3" id="KW-0853">WD repeat</keyword>
<dbReference type="InterPro" id="IPR019734">
    <property type="entry name" value="TPR_rpt"/>
</dbReference>
<dbReference type="Gene3D" id="2.130.10.10">
    <property type="entry name" value="YVTN repeat-like/Quinoprotein amine dehydrogenase"/>
    <property type="match status" value="2"/>
</dbReference>
<feature type="region of interest" description="Disordered" evidence="5">
    <location>
        <begin position="491"/>
        <end position="525"/>
    </location>
</feature>
<dbReference type="STRING" id="10195.A0A3M7RQA1"/>
<dbReference type="AlphaFoldDB" id="A0A3M7RQA1"/>
<dbReference type="GO" id="GO:0005737">
    <property type="term" value="C:cytoplasm"/>
    <property type="evidence" value="ECO:0007669"/>
    <property type="project" value="TreeGrafter"/>
</dbReference>
<name>A0A3M7RQA1_BRAPC</name>
<keyword evidence="7" id="KW-1185">Reference proteome</keyword>
<dbReference type="InterPro" id="IPR045151">
    <property type="entry name" value="DCAF8"/>
</dbReference>
<dbReference type="PROSITE" id="PS50005">
    <property type="entry name" value="TPR"/>
    <property type="match status" value="1"/>
</dbReference>
<keyword evidence="4" id="KW-0802">TPR repeat</keyword>
<dbReference type="PANTHER" id="PTHR15574:SF40">
    <property type="entry name" value="WD AND TETRATRICOPEPTIDE REPEATS PROTEIN 1"/>
    <property type="match status" value="1"/>
</dbReference>
<dbReference type="EMBL" id="REGN01002872">
    <property type="protein sequence ID" value="RNA25713.1"/>
    <property type="molecule type" value="Genomic_DNA"/>
</dbReference>
<evidence type="ECO:0000313" key="7">
    <source>
        <dbReference type="Proteomes" id="UP000276133"/>
    </source>
</evidence>
<dbReference type="Pfam" id="PF00400">
    <property type="entry name" value="WD40"/>
    <property type="match status" value="3"/>
</dbReference>
<gene>
    <name evidence="6" type="ORF">BpHYR1_008073</name>
</gene>
<evidence type="ECO:0000256" key="3">
    <source>
        <dbReference type="PROSITE-ProRule" id="PRU00221"/>
    </source>
</evidence>
<dbReference type="Proteomes" id="UP000276133">
    <property type="component" value="Unassembled WGS sequence"/>
</dbReference>
<proteinExistence type="predicted"/>
<comment type="caution">
    <text evidence="6">The sequence shown here is derived from an EMBL/GenBank/DDBJ whole genome shotgun (WGS) entry which is preliminary data.</text>
</comment>
<organism evidence="6 7">
    <name type="scientific">Brachionus plicatilis</name>
    <name type="common">Marine rotifer</name>
    <name type="synonym">Brachionus muelleri</name>
    <dbReference type="NCBI Taxonomy" id="10195"/>
    <lineage>
        <taxon>Eukaryota</taxon>
        <taxon>Metazoa</taxon>
        <taxon>Spiralia</taxon>
        <taxon>Gnathifera</taxon>
        <taxon>Rotifera</taxon>
        <taxon>Eurotatoria</taxon>
        <taxon>Monogononta</taxon>
        <taxon>Pseudotrocha</taxon>
        <taxon>Ploima</taxon>
        <taxon>Brachionidae</taxon>
        <taxon>Brachionus</taxon>
    </lineage>
</organism>
<dbReference type="InterPro" id="IPR001680">
    <property type="entry name" value="WD40_rpt"/>
</dbReference>
<dbReference type="InterPro" id="IPR015943">
    <property type="entry name" value="WD40/YVTN_repeat-like_dom_sf"/>
</dbReference>
<evidence type="ECO:0000256" key="1">
    <source>
        <dbReference type="ARBA" id="ARBA00022574"/>
    </source>
</evidence>
<feature type="repeat" description="WD" evidence="3">
    <location>
        <begin position="43"/>
        <end position="75"/>
    </location>
</feature>
<evidence type="ECO:0000256" key="4">
    <source>
        <dbReference type="PROSITE-ProRule" id="PRU00339"/>
    </source>
</evidence>
<dbReference type="SUPFAM" id="SSF48452">
    <property type="entry name" value="TPR-like"/>
    <property type="match status" value="1"/>
</dbReference>
<dbReference type="EMBL" id="REGN01002872">
    <property type="protein sequence ID" value="RNA25712.1"/>
    <property type="molecule type" value="Genomic_DNA"/>
</dbReference>
<reference evidence="6 7" key="1">
    <citation type="journal article" date="2018" name="Sci. Rep.">
        <title>Genomic signatures of local adaptation to the degree of environmental predictability in rotifers.</title>
        <authorList>
            <person name="Franch-Gras L."/>
            <person name="Hahn C."/>
            <person name="Garcia-Roger E.M."/>
            <person name="Carmona M.J."/>
            <person name="Serra M."/>
            <person name="Gomez A."/>
        </authorList>
    </citation>
    <scope>NUCLEOTIDE SEQUENCE [LARGE SCALE GENOMIC DNA]</scope>
    <source>
        <strain evidence="6">HYR1</strain>
    </source>
</reference>
<keyword evidence="2" id="KW-0677">Repeat</keyword>
<dbReference type="GO" id="GO:0045717">
    <property type="term" value="P:negative regulation of fatty acid biosynthetic process"/>
    <property type="evidence" value="ECO:0007669"/>
    <property type="project" value="TreeGrafter"/>
</dbReference>